<dbReference type="PROSITE" id="PS00138">
    <property type="entry name" value="SUBTILASE_SER"/>
    <property type="match status" value="1"/>
</dbReference>
<dbReference type="PRINTS" id="PR00723">
    <property type="entry name" value="SUBTILISIN"/>
</dbReference>
<dbReference type="CDD" id="cd04842">
    <property type="entry name" value="Peptidases_S8_Kp43_protease"/>
    <property type="match status" value="1"/>
</dbReference>
<dbReference type="Gene3D" id="3.40.50.200">
    <property type="entry name" value="Peptidase S8/S53 domain"/>
    <property type="match status" value="1"/>
</dbReference>
<dbReference type="InterPro" id="IPR022409">
    <property type="entry name" value="PKD/Chitinase_dom"/>
</dbReference>
<protein>
    <submittedName>
        <fullName evidence="9">T9SS type A sorting domain-containing protein</fullName>
    </submittedName>
</protein>
<keyword evidence="10" id="KW-1185">Reference proteome</keyword>
<dbReference type="PROSITE" id="PS51892">
    <property type="entry name" value="SUBTILASE"/>
    <property type="match status" value="1"/>
</dbReference>
<dbReference type="InterPro" id="IPR013783">
    <property type="entry name" value="Ig-like_fold"/>
</dbReference>
<dbReference type="Gene3D" id="2.60.40.10">
    <property type="entry name" value="Immunoglobulins"/>
    <property type="match status" value="1"/>
</dbReference>
<dbReference type="SUPFAM" id="SSF49785">
    <property type="entry name" value="Galactose-binding domain-like"/>
    <property type="match status" value="1"/>
</dbReference>
<dbReference type="Gene3D" id="2.60.120.380">
    <property type="match status" value="1"/>
</dbReference>
<dbReference type="PANTHER" id="PTHR43399:SF4">
    <property type="entry name" value="CELL WALL-ASSOCIATED PROTEASE"/>
    <property type="match status" value="1"/>
</dbReference>
<keyword evidence="2" id="KW-0645">Protease</keyword>
<dbReference type="Pfam" id="PF00082">
    <property type="entry name" value="Peptidase_S8"/>
    <property type="match status" value="1"/>
</dbReference>
<evidence type="ECO:0000313" key="9">
    <source>
        <dbReference type="EMBL" id="TDK41664.1"/>
    </source>
</evidence>
<dbReference type="Pfam" id="PF18911">
    <property type="entry name" value="PKD_4"/>
    <property type="match status" value="1"/>
</dbReference>
<keyword evidence="7" id="KW-0732">Signal</keyword>
<dbReference type="InterPro" id="IPR051048">
    <property type="entry name" value="Peptidase_S8/S53_subtilisin"/>
</dbReference>
<dbReference type="CDD" id="cd00146">
    <property type="entry name" value="PKD"/>
    <property type="match status" value="1"/>
</dbReference>
<dbReference type="PROSITE" id="PS50093">
    <property type="entry name" value="PKD"/>
    <property type="match status" value="1"/>
</dbReference>
<dbReference type="SUPFAM" id="SSF52743">
    <property type="entry name" value="Subtilisin-like"/>
    <property type="match status" value="1"/>
</dbReference>
<proteinExistence type="inferred from homology"/>
<evidence type="ECO:0000256" key="5">
    <source>
        <dbReference type="PROSITE-ProRule" id="PRU01240"/>
    </source>
</evidence>
<feature type="domain" description="PKD" evidence="8">
    <location>
        <begin position="932"/>
        <end position="983"/>
    </location>
</feature>
<evidence type="ECO:0000256" key="6">
    <source>
        <dbReference type="SAM" id="MobiDB-lite"/>
    </source>
</evidence>
<dbReference type="InterPro" id="IPR000601">
    <property type="entry name" value="PKD_dom"/>
</dbReference>
<dbReference type="InterPro" id="IPR026444">
    <property type="entry name" value="Secre_tail"/>
</dbReference>
<keyword evidence="4" id="KW-0720">Serine protease</keyword>
<dbReference type="InterPro" id="IPR008979">
    <property type="entry name" value="Galactose-bd-like_sf"/>
</dbReference>
<feature type="chain" id="PRO_5020627282" evidence="7">
    <location>
        <begin position="23"/>
        <end position="1153"/>
    </location>
</feature>
<evidence type="ECO:0000256" key="2">
    <source>
        <dbReference type="ARBA" id="ARBA00022670"/>
    </source>
</evidence>
<dbReference type="InterPro" id="IPR000209">
    <property type="entry name" value="Peptidase_S8/S53_dom"/>
</dbReference>
<feature type="region of interest" description="Disordered" evidence="6">
    <location>
        <begin position="276"/>
        <end position="296"/>
    </location>
</feature>
<dbReference type="SUPFAM" id="SSF49299">
    <property type="entry name" value="PKD domain"/>
    <property type="match status" value="1"/>
</dbReference>
<evidence type="ECO:0000256" key="7">
    <source>
        <dbReference type="SAM" id="SignalP"/>
    </source>
</evidence>
<gene>
    <name evidence="9" type="ORF">E1898_16895</name>
</gene>
<keyword evidence="3" id="KW-0378">Hydrolase</keyword>
<dbReference type="NCBIfam" id="TIGR04183">
    <property type="entry name" value="Por_Secre_tail"/>
    <property type="match status" value="1"/>
</dbReference>
<dbReference type="PANTHER" id="PTHR43399">
    <property type="entry name" value="SUBTILISIN-RELATED"/>
    <property type="match status" value="1"/>
</dbReference>
<accession>A0A4R5URF1</accession>
<dbReference type="InterPro" id="IPR036852">
    <property type="entry name" value="Peptidase_S8/S53_dom_sf"/>
</dbReference>
<name>A0A4R5URF1_9BACT</name>
<reference evidence="9 10" key="1">
    <citation type="submission" date="2019-03" db="EMBL/GenBank/DDBJ databases">
        <title>Algoriphagus aquimaris sp. nov., isolated form marine sediment in Pohang, Korea.</title>
        <authorList>
            <person name="Kim J."/>
            <person name="Yoon S.-H."/>
            <person name="Lee S.-S."/>
        </authorList>
    </citation>
    <scope>NUCLEOTIDE SEQUENCE [LARGE SCALE GENOMIC DNA]</scope>
    <source>
        <strain evidence="9 10">F21</strain>
    </source>
</reference>
<dbReference type="Proteomes" id="UP000295438">
    <property type="component" value="Unassembled WGS sequence"/>
</dbReference>
<comment type="caution">
    <text evidence="9">The sequence shown here is derived from an EMBL/GenBank/DDBJ whole genome shotgun (WGS) entry which is preliminary data.</text>
</comment>
<organism evidence="9 10">
    <name type="scientific">Algoriphagus formosus</name>
    <dbReference type="NCBI Taxonomy" id="2007308"/>
    <lineage>
        <taxon>Bacteria</taxon>
        <taxon>Pseudomonadati</taxon>
        <taxon>Bacteroidota</taxon>
        <taxon>Cytophagia</taxon>
        <taxon>Cytophagales</taxon>
        <taxon>Cyclobacteriaceae</taxon>
        <taxon>Algoriphagus</taxon>
    </lineage>
</organism>
<evidence type="ECO:0000313" key="10">
    <source>
        <dbReference type="Proteomes" id="UP000295438"/>
    </source>
</evidence>
<sequence>MRRKITLLTCAFVIALGSQISAQDNQSKEALLQKARETVKSSLQQRLDKLRYIPQPNISQKFSYLNADGMLVLEDGFTSKIQYLDESGSPVLYAPHNTNAAITTGAVHLQPGGDLGLNLTGKGLTVGIFDQTRPKPDHVEFGGRLTQIDGSSEDLSTHATHVSGTVMGGGANSQAKGMAYEATGWSFNWDADISKMNANAYDPATKPNGMLISNHSYGIVLGWRSNGGSWTWFGNANVDPDKDWRFGFYSTKSQAIDELLFTKPYYSVVWSAGNDRDDVGDGTRDPDGPDDTIGPEGVAKNNFAIGAVERVLDYKSPQDVQMSGFSSWGPVDDGRIKPDLVAMGVNVFSASIGPQGGDSYASQSGTSMAAPNATGSMFLLQQLYSERNSGRFMLSSALKALAIHAAKEAGPAPGPDYMFGWGLLDVNAAAKIVLNEDGSSQFIREELLGDGEVQEFDFISDGVTPIRVTIAWTDPAGSPPGQSNNPTDLMLVNDLDLRVFDEDGKEFFPWSLDPSLRAGARGDRTKDNFRDNVEQVLIDAPEAKRYTVRVSHKNSLEFGVQQYSMVFTAGTIDGAEETLYWIGGTEGSWNDGNNWSLTAQGSPAGKIPSNGTRVVFEGTEGGNTAVNLSASVNAFSVNLFGDQVVTFDLGGNNINVTNGFRVSNQITEIRNGTLTFENDLSNAQIIEFGQTAFENVRLNFNTGNWRLIAAEKLGDVRIDEANLEVALESLEVNLLEMVGAGSIDGSFTSITFEEDFIAEPQASIKSDIKVIFTGENGLFNQLASENITELDVQSGELTLLSAGVDKITASNSTVLLDREVLTISELALGEASVFDLGPSGQLTILENISANATSDLGAKIQAGNKGQIIHNVYRKYCFENLSLENVDLEGDAIINLGVDAEITNSDGWLTQNCEDVLFANFTVQYPCAGAAVSFDNLSEGAISNYSWDFGGLGESELENPFFVFDTPGSYTVTLTISNDDGSTVFEQAVEIGSNDLTKPEIVANGTTLTSQQPGNAYQWYLNGVAISGATSRSINAESDGSYQVAIFNDICNRVSDPVVISSIPNQEQDLARFGIFVGPIPSDDKVKVYVSNTYRGPLTLSLVDMAGREYRRTEVGKNTDELEIEMNLPARQGLYILKINTNNLTLHKKVIKQ</sequence>
<evidence type="ECO:0000256" key="4">
    <source>
        <dbReference type="ARBA" id="ARBA00022825"/>
    </source>
</evidence>
<evidence type="ECO:0000259" key="8">
    <source>
        <dbReference type="PROSITE" id="PS50093"/>
    </source>
</evidence>
<dbReference type="InterPro" id="IPR035986">
    <property type="entry name" value="PKD_dom_sf"/>
</dbReference>
<dbReference type="SMART" id="SM00089">
    <property type="entry name" value="PKD"/>
    <property type="match status" value="1"/>
</dbReference>
<dbReference type="EMBL" id="SMUW01000037">
    <property type="protein sequence ID" value="TDK41664.1"/>
    <property type="molecule type" value="Genomic_DNA"/>
</dbReference>
<dbReference type="InterPro" id="IPR023828">
    <property type="entry name" value="Peptidase_S8_Ser-AS"/>
</dbReference>
<evidence type="ECO:0000256" key="3">
    <source>
        <dbReference type="ARBA" id="ARBA00022801"/>
    </source>
</evidence>
<dbReference type="GO" id="GO:0006508">
    <property type="term" value="P:proteolysis"/>
    <property type="evidence" value="ECO:0007669"/>
    <property type="project" value="UniProtKB-KW"/>
</dbReference>
<comment type="caution">
    <text evidence="5">Lacks conserved residue(s) required for the propagation of feature annotation.</text>
</comment>
<dbReference type="InterPro" id="IPR034058">
    <property type="entry name" value="TagA/B/C/D_pept_dom"/>
</dbReference>
<dbReference type="AlphaFoldDB" id="A0A4R5URF1"/>
<dbReference type="GO" id="GO:0004252">
    <property type="term" value="F:serine-type endopeptidase activity"/>
    <property type="evidence" value="ECO:0007669"/>
    <property type="project" value="InterPro"/>
</dbReference>
<dbReference type="InterPro" id="IPR015500">
    <property type="entry name" value="Peptidase_S8_subtilisin-rel"/>
</dbReference>
<evidence type="ECO:0000256" key="1">
    <source>
        <dbReference type="ARBA" id="ARBA00011073"/>
    </source>
</evidence>
<dbReference type="RefSeq" id="WP_133391769.1">
    <property type="nucleotide sequence ID" value="NZ_SMUW01000037.1"/>
</dbReference>
<feature type="signal peptide" evidence="7">
    <location>
        <begin position="1"/>
        <end position="22"/>
    </location>
</feature>
<feature type="compositionally biased region" description="Basic and acidic residues" evidence="6">
    <location>
        <begin position="276"/>
        <end position="287"/>
    </location>
</feature>
<comment type="similarity">
    <text evidence="1 5">Belongs to the peptidase S8 family.</text>
</comment>